<dbReference type="AlphaFoldDB" id="A0A9P8W3S2"/>
<evidence type="ECO:0000313" key="3">
    <source>
        <dbReference type="EMBL" id="KAH6889172.1"/>
    </source>
</evidence>
<dbReference type="Pfam" id="PF24883">
    <property type="entry name" value="NPHP3_N"/>
    <property type="match status" value="1"/>
</dbReference>
<evidence type="ECO:0000313" key="4">
    <source>
        <dbReference type="Proteomes" id="UP000777438"/>
    </source>
</evidence>
<evidence type="ECO:0000259" key="2">
    <source>
        <dbReference type="Pfam" id="PF24883"/>
    </source>
</evidence>
<dbReference type="PANTHER" id="PTHR10039">
    <property type="entry name" value="AMELOGENIN"/>
    <property type="match status" value="1"/>
</dbReference>
<gene>
    <name evidence="3" type="ORF">B0T10DRAFT_572550</name>
</gene>
<feature type="domain" description="Nephrocystin 3-like N-terminal" evidence="2">
    <location>
        <begin position="120"/>
        <end position="221"/>
    </location>
</feature>
<sequence>MDGLSVAASIAGLVSLADVVFRIGTKYYKEVKESRKDVIQLLDEVKELSLLLHKLSDRKRKVLGFCNRSNPHPEFEMAKKLRHPLTGLWLTEGADFTGLVHNTKLKRAIITECLHGVEGTTEAAVAYFYCTHRDAATHRSSSILSSLAAQLARQDKGAYKDLEDYYDQLHIDSHLPGEPEVGGLIDVIRKMLGLFLQVYVIVDGLDECGSEVDSTLYVATELDHRINSKKLRLRNLELKDEIMTRLVDGAKGMQVKLHQIKLERPEACQNRQILVFHERFRWVARQLDCICELLTDKARLKALQKLPPTLPASYERILMRAEAHSDSVRVLVQRRLTLIAAPRPLSLRELCEAVSIRYDSDILDEDEHEILQWCVAASSEDPTMTLVLNLLTSHLRYLALKNYERFPEPTEEEIVHIRKRRQSHSFYEYASMWWPKYVNNEACNNQEEFKEAVHELLDIGKTPNFCSSRIPRLSAQLLLEDTQIVFSSF</sequence>
<dbReference type="OrthoDB" id="5085800at2759"/>
<keyword evidence="4" id="KW-1185">Reference proteome</keyword>
<comment type="caution">
    <text evidence="3">The sequence shown here is derived from an EMBL/GenBank/DDBJ whole genome shotgun (WGS) entry which is preliminary data.</text>
</comment>
<accession>A0A9P8W3S2</accession>
<dbReference type="PANTHER" id="PTHR10039:SF15">
    <property type="entry name" value="NACHT DOMAIN-CONTAINING PROTEIN"/>
    <property type="match status" value="1"/>
</dbReference>
<protein>
    <recommendedName>
        <fullName evidence="2">Nephrocystin 3-like N-terminal domain-containing protein</fullName>
    </recommendedName>
</protein>
<reference evidence="3 4" key="1">
    <citation type="journal article" date="2021" name="Nat. Commun.">
        <title>Genetic determinants of endophytism in the Arabidopsis root mycobiome.</title>
        <authorList>
            <person name="Mesny F."/>
            <person name="Miyauchi S."/>
            <person name="Thiergart T."/>
            <person name="Pickel B."/>
            <person name="Atanasova L."/>
            <person name="Karlsson M."/>
            <person name="Huettel B."/>
            <person name="Barry K.W."/>
            <person name="Haridas S."/>
            <person name="Chen C."/>
            <person name="Bauer D."/>
            <person name="Andreopoulos W."/>
            <person name="Pangilinan J."/>
            <person name="LaButti K."/>
            <person name="Riley R."/>
            <person name="Lipzen A."/>
            <person name="Clum A."/>
            <person name="Drula E."/>
            <person name="Henrissat B."/>
            <person name="Kohler A."/>
            <person name="Grigoriev I.V."/>
            <person name="Martin F.M."/>
            <person name="Hacquard S."/>
        </authorList>
    </citation>
    <scope>NUCLEOTIDE SEQUENCE [LARGE SCALE GENOMIC DNA]</scope>
    <source>
        <strain evidence="3 4">MPI-CAGE-CH-0241</strain>
    </source>
</reference>
<dbReference type="EMBL" id="JAGPYM010000011">
    <property type="protein sequence ID" value="KAH6889172.1"/>
    <property type="molecule type" value="Genomic_DNA"/>
</dbReference>
<evidence type="ECO:0000256" key="1">
    <source>
        <dbReference type="ARBA" id="ARBA00022737"/>
    </source>
</evidence>
<dbReference type="Proteomes" id="UP000777438">
    <property type="component" value="Unassembled WGS sequence"/>
</dbReference>
<organism evidence="3 4">
    <name type="scientific">Thelonectria olida</name>
    <dbReference type="NCBI Taxonomy" id="1576542"/>
    <lineage>
        <taxon>Eukaryota</taxon>
        <taxon>Fungi</taxon>
        <taxon>Dikarya</taxon>
        <taxon>Ascomycota</taxon>
        <taxon>Pezizomycotina</taxon>
        <taxon>Sordariomycetes</taxon>
        <taxon>Hypocreomycetidae</taxon>
        <taxon>Hypocreales</taxon>
        <taxon>Nectriaceae</taxon>
        <taxon>Thelonectria</taxon>
    </lineage>
</organism>
<dbReference type="InterPro" id="IPR056884">
    <property type="entry name" value="NPHP3-like_N"/>
</dbReference>
<proteinExistence type="predicted"/>
<keyword evidence="1" id="KW-0677">Repeat</keyword>
<name>A0A9P8W3S2_9HYPO</name>